<keyword evidence="6 15" id="KW-0812">Transmembrane</keyword>
<evidence type="ECO:0000313" key="17">
    <source>
        <dbReference type="Proteomes" id="UP000555649"/>
    </source>
</evidence>
<evidence type="ECO:0000256" key="6">
    <source>
        <dbReference type="ARBA" id="ARBA00022692"/>
    </source>
</evidence>
<evidence type="ECO:0000256" key="12">
    <source>
        <dbReference type="ARBA" id="ARBA00023201"/>
    </source>
</evidence>
<dbReference type="GO" id="GO:0017080">
    <property type="term" value="F:sodium channel regulator activity"/>
    <property type="evidence" value="ECO:0007669"/>
    <property type="project" value="TreeGrafter"/>
</dbReference>
<feature type="transmembrane region" description="Helical" evidence="15">
    <location>
        <begin position="49"/>
        <end position="69"/>
    </location>
</feature>
<gene>
    <name evidence="16" type="primary">Fxyd2</name>
    <name evidence="16" type="ORF">HERCAC_R15415</name>
</gene>
<keyword evidence="8 15" id="KW-1133">Transmembrane helix</keyword>
<dbReference type="PANTHER" id="PTHR14132">
    <property type="entry name" value="SODIUM/POTASSIUM-TRANSPORTING ATPASE SUBUNIT GAMMA"/>
    <property type="match status" value="1"/>
</dbReference>
<evidence type="ECO:0000256" key="15">
    <source>
        <dbReference type="RuleBase" id="RU364131"/>
    </source>
</evidence>
<evidence type="ECO:0000256" key="8">
    <source>
        <dbReference type="ARBA" id="ARBA00022989"/>
    </source>
</evidence>
<dbReference type="GO" id="GO:0006813">
    <property type="term" value="P:potassium ion transport"/>
    <property type="evidence" value="ECO:0007669"/>
    <property type="project" value="UniProtKB-KW"/>
</dbReference>
<feature type="non-terminal residue" evidence="16">
    <location>
        <position position="71"/>
    </location>
</feature>
<dbReference type="EMBL" id="VXAJ01000216">
    <property type="protein sequence ID" value="NXK07926.1"/>
    <property type="molecule type" value="Genomic_DNA"/>
</dbReference>
<organism evidence="16 17">
    <name type="scientific">Herpetotheres cachinnans</name>
    <name type="common">Laughing falcon</name>
    <name type="synonym">Falco cachinnans</name>
    <dbReference type="NCBI Taxonomy" id="56343"/>
    <lineage>
        <taxon>Eukaryota</taxon>
        <taxon>Metazoa</taxon>
        <taxon>Chordata</taxon>
        <taxon>Craniata</taxon>
        <taxon>Vertebrata</taxon>
        <taxon>Euteleostomi</taxon>
        <taxon>Archelosauria</taxon>
        <taxon>Archosauria</taxon>
        <taxon>Dinosauria</taxon>
        <taxon>Saurischia</taxon>
        <taxon>Theropoda</taxon>
        <taxon>Coelurosauria</taxon>
        <taxon>Aves</taxon>
        <taxon>Neognathae</taxon>
        <taxon>Neoaves</taxon>
        <taxon>Telluraves</taxon>
        <taxon>Australaves</taxon>
        <taxon>Falconiformes</taxon>
        <taxon>Falconidae</taxon>
        <taxon>Herpetotheres</taxon>
    </lineage>
</organism>
<keyword evidence="11 15" id="KW-0472">Membrane</keyword>
<keyword evidence="17" id="KW-1185">Reference proteome</keyword>
<evidence type="ECO:0000256" key="9">
    <source>
        <dbReference type="ARBA" id="ARBA00023053"/>
    </source>
</evidence>
<keyword evidence="10 15" id="KW-0406">Ion transport</keyword>
<dbReference type="GO" id="GO:0016020">
    <property type="term" value="C:membrane"/>
    <property type="evidence" value="ECO:0007669"/>
    <property type="project" value="UniProtKB-SubCell"/>
</dbReference>
<feature type="non-terminal residue" evidence="16">
    <location>
        <position position="1"/>
    </location>
</feature>
<dbReference type="GO" id="GO:0006814">
    <property type="term" value="P:sodium ion transport"/>
    <property type="evidence" value="ECO:0007669"/>
    <property type="project" value="UniProtKB-KW"/>
</dbReference>
<proteinExistence type="inferred from homology"/>
<protein>
    <recommendedName>
        <fullName evidence="15">FXYD domain-containing ion transport regulator</fullName>
    </recommendedName>
</protein>
<dbReference type="PROSITE" id="PS01310">
    <property type="entry name" value="FXYD"/>
    <property type="match status" value="1"/>
</dbReference>
<evidence type="ECO:0000256" key="4">
    <source>
        <dbReference type="ARBA" id="ARBA00022538"/>
    </source>
</evidence>
<dbReference type="GO" id="GO:0043269">
    <property type="term" value="P:regulation of monoatomic ion transport"/>
    <property type="evidence" value="ECO:0007669"/>
    <property type="project" value="InterPro"/>
</dbReference>
<keyword evidence="4" id="KW-0633">Potassium transport</keyword>
<evidence type="ECO:0000256" key="2">
    <source>
        <dbReference type="ARBA" id="ARBA00005948"/>
    </source>
</evidence>
<evidence type="ECO:0000256" key="7">
    <source>
        <dbReference type="ARBA" id="ARBA00022958"/>
    </source>
</evidence>
<keyword evidence="9" id="KW-0915">Sodium</keyword>
<reference evidence="16 17" key="1">
    <citation type="submission" date="2019-09" db="EMBL/GenBank/DDBJ databases">
        <title>Bird 10,000 Genomes (B10K) Project - Family phase.</title>
        <authorList>
            <person name="Zhang G."/>
        </authorList>
    </citation>
    <scope>NUCLEOTIDE SEQUENCE [LARGE SCALE GENOMIC DNA]</scope>
    <source>
        <strain evidence="16">B10K-DU-005-78</strain>
        <tissue evidence="16">Mixed tissue sample</tissue>
    </source>
</reference>
<evidence type="ECO:0000313" key="16">
    <source>
        <dbReference type="EMBL" id="NXK07926.1"/>
    </source>
</evidence>
<sequence>MRFVSQLMCFPVGARSQSEVPAGQHTNAMGDEQVPEQSLDRFSYDYETIRNGGLIFAVVAFVVGLLIILSK</sequence>
<comment type="similarity">
    <text evidence="2 15">Belongs to the FXYD family.</text>
</comment>
<dbReference type="InterPro" id="IPR047297">
    <property type="entry name" value="FXYD_motif"/>
</dbReference>
<dbReference type="Gene3D" id="1.20.5.780">
    <property type="entry name" value="Single helix bin"/>
    <property type="match status" value="1"/>
</dbReference>
<dbReference type="InterPro" id="IPR047282">
    <property type="entry name" value="ATNG"/>
</dbReference>
<comment type="subcellular location">
    <subcellularLocation>
        <location evidence="1">Membrane</location>
        <topology evidence="1">Single-pass type III membrane protein</topology>
    </subcellularLocation>
</comment>
<evidence type="ECO:0000256" key="14">
    <source>
        <dbReference type="ARBA" id="ARBA00034793"/>
    </source>
</evidence>
<evidence type="ECO:0000256" key="1">
    <source>
        <dbReference type="ARBA" id="ARBA00004183"/>
    </source>
</evidence>
<dbReference type="InterPro" id="IPR000272">
    <property type="entry name" value="Ion-transport_regulator_FXYD"/>
</dbReference>
<dbReference type="AlphaFoldDB" id="A0A7L0GIW0"/>
<dbReference type="PANTHER" id="PTHR14132:SF3">
    <property type="entry name" value="SODIUM_POTASSIUM-TRANSPORTING ATPASE SUBUNIT GAMMA"/>
    <property type="match status" value="1"/>
</dbReference>
<dbReference type="Proteomes" id="UP000555649">
    <property type="component" value="Unassembled WGS sequence"/>
</dbReference>
<evidence type="ECO:0000256" key="5">
    <source>
        <dbReference type="ARBA" id="ARBA00022607"/>
    </source>
</evidence>
<comment type="subunit">
    <text evidence="14">Regulatory subunit of the sodium/potassium-transporting ATPase which is composed of a catalytic alpha subunit, an auxiliary non-catalytic beta subunit and an additional regulatory subunit.</text>
</comment>
<evidence type="ECO:0000256" key="13">
    <source>
        <dbReference type="ARBA" id="ARBA00034654"/>
    </source>
</evidence>
<keyword evidence="12" id="KW-0739">Sodium transport</keyword>
<keyword evidence="5" id="KW-0740">Sodium/potassium transport</keyword>
<comment type="caution">
    <text evidence="16">The sequence shown here is derived from an EMBL/GenBank/DDBJ whole genome shotgun (WGS) entry which is preliminary data.</text>
</comment>
<dbReference type="CDD" id="cd20318">
    <property type="entry name" value="FXYD2"/>
    <property type="match status" value="1"/>
</dbReference>
<evidence type="ECO:0000256" key="11">
    <source>
        <dbReference type="ARBA" id="ARBA00023136"/>
    </source>
</evidence>
<name>A0A7L0GIW0_HERCA</name>
<keyword evidence="3 15" id="KW-0813">Transport</keyword>
<comment type="function">
    <text evidence="13">May be involved in forming the receptor site for cardiac glycoside binding or may modulate the transport function of the sodium ATPase.</text>
</comment>
<dbReference type="Pfam" id="PF02038">
    <property type="entry name" value="ATP1G1_PLM_MAT8"/>
    <property type="match status" value="1"/>
</dbReference>
<accession>A0A7L0GIW0</accession>
<keyword evidence="7" id="KW-0630">Potassium</keyword>
<evidence type="ECO:0000256" key="3">
    <source>
        <dbReference type="ARBA" id="ARBA00022448"/>
    </source>
</evidence>
<evidence type="ECO:0000256" key="10">
    <source>
        <dbReference type="ARBA" id="ARBA00023065"/>
    </source>
</evidence>